<name>A0A151ZH02_TIELA</name>
<dbReference type="GO" id="GO:0016790">
    <property type="term" value="F:thiolester hydrolase activity"/>
    <property type="evidence" value="ECO:0007669"/>
    <property type="project" value="TreeGrafter"/>
</dbReference>
<keyword evidence="2" id="KW-0732">Signal</keyword>
<dbReference type="InterPro" id="IPR029058">
    <property type="entry name" value="AB_hydrolase_fold"/>
</dbReference>
<dbReference type="GO" id="GO:0005764">
    <property type="term" value="C:lysosome"/>
    <property type="evidence" value="ECO:0007669"/>
    <property type="project" value="TreeGrafter"/>
</dbReference>
<dbReference type="SMR" id="A0A151ZH02"/>
<keyword evidence="4" id="KW-1185">Reference proteome</keyword>
<feature type="signal peptide" evidence="2">
    <location>
        <begin position="1"/>
        <end position="19"/>
    </location>
</feature>
<dbReference type="InParanoid" id="A0A151ZH02"/>
<comment type="caution">
    <text evidence="3">The sequence shown here is derived from an EMBL/GenBank/DDBJ whole genome shotgun (WGS) entry which is preliminary data.</text>
</comment>
<reference evidence="3 4" key="1">
    <citation type="submission" date="2015-12" db="EMBL/GenBank/DDBJ databases">
        <title>Dictyostelia acquired genes for synthesis and detection of signals that induce cell-type specialization by lateral gene transfer from prokaryotes.</title>
        <authorList>
            <person name="Gloeckner G."/>
            <person name="Schaap P."/>
        </authorList>
    </citation>
    <scope>NUCLEOTIDE SEQUENCE [LARGE SCALE GENOMIC DNA]</scope>
    <source>
        <strain evidence="3 4">TK</strain>
    </source>
</reference>
<dbReference type="EMBL" id="LODT01000028">
    <property type="protein sequence ID" value="KYQ93246.1"/>
    <property type="molecule type" value="Genomic_DNA"/>
</dbReference>
<dbReference type="Proteomes" id="UP000076078">
    <property type="component" value="Unassembled WGS sequence"/>
</dbReference>
<accession>A0A151ZH02</accession>
<evidence type="ECO:0000256" key="2">
    <source>
        <dbReference type="SAM" id="SignalP"/>
    </source>
</evidence>
<protein>
    <submittedName>
        <fullName evidence="3">Palmitoyl-protein thioesterase 3</fullName>
    </submittedName>
</protein>
<dbReference type="OrthoDB" id="10263094at2759"/>
<dbReference type="PANTHER" id="PTHR11247:SF67">
    <property type="entry name" value="PALMITOYL-PROTEIN THIOESTERASE 3"/>
    <property type="match status" value="1"/>
</dbReference>
<evidence type="ECO:0000313" key="4">
    <source>
        <dbReference type="Proteomes" id="UP000076078"/>
    </source>
</evidence>
<organism evidence="3 4">
    <name type="scientific">Tieghemostelium lacteum</name>
    <name type="common">Slime mold</name>
    <name type="synonym">Dictyostelium lacteum</name>
    <dbReference type="NCBI Taxonomy" id="361077"/>
    <lineage>
        <taxon>Eukaryota</taxon>
        <taxon>Amoebozoa</taxon>
        <taxon>Evosea</taxon>
        <taxon>Eumycetozoa</taxon>
        <taxon>Dictyostelia</taxon>
        <taxon>Dictyosteliales</taxon>
        <taxon>Raperosteliaceae</taxon>
        <taxon>Tieghemostelium</taxon>
    </lineage>
</organism>
<dbReference type="FunCoup" id="A0A151ZH02">
    <property type="interactions" value="26"/>
</dbReference>
<proteinExistence type="predicted"/>
<keyword evidence="1" id="KW-0378">Hydrolase</keyword>
<dbReference type="Pfam" id="PF02089">
    <property type="entry name" value="Palm_thioest"/>
    <property type="match status" value="1"/>
</dbReference>
<feature type="chain" id="PRO_5007593286" evidence="2">
    <location>
        <begin position="20"/>
        <end position="289"/>
    </location>
</feature>
<dbReference type="OMA" id="AWHTRRD"/>
<dbReference type="Gene3D" id="3.40.50.1820">
    <property type="entry name" value="alpha/beta hydrolase"/>
    <property type="match status" value="1"/>
</dbReference>
<dbReference type="AlphaFoldDB" id="A0A151ZH02"/>
<dbReference type="PANTHER" id="PTHR11247">
    <property type="entry name" value="PALMITOYL-PROTEIN THIOESTERASE/DOLICHYLDIPHOSPHATASE 1"/>
    <property type="match status" value="1"/>
</dbReference>
<gene>
    <name evidence="3" type="ORF">DLAC_05898</name>
</gene>
<sequence>MKSIILLSIICLFINIAFGQQYRPVVLMHGVNSDASSMDEVVTWIQNALPGIYVVNMEIGDGKWDSIFKTMDEQVEIYSQNVLADPKLANGFNAIGFSQGTLVTRGYIEKFNNPPVHNFISWAGPQNGQFGTPYLNIKWIDELLDTTPYSEFVQKTFGVGGYWKSPYAMEQYLDDSAYLADLNNERTVKNQTYYNNINSLNAMVLSYSLNDEVIVPKESGIFGFYADDTQKTIVPLQQSQQYIEDWIGLRSLDQSGRLHFYNTTCKHGEHPTSVCYQYFESFTLPFLQN</sequence>
<evidence type="ECO:0000313" key="3">
    <source>
        <dbReference type="EMBL" id="KYQ93246.1"/>
    </source>
</evidence>
<dbReference type="STRING" id="361077.A0A151ZH02"/>
<dbReference type="SUPFAM" id="SSF53474">
    <property type="entry name" value="alpha/beta-Hydrolases"/>
    <property type="match status" value="1"/>
</dbReference>
<evidence type="ECO:0000256" key="1">
    <source>
        <dbReference type="ARBA" id="ARBA00022801"/>
    </source>
</evidence>